<evidence type="ECO:0000259" key="1">
    <source>
        <dbReference type="Pfam" id="PF10544"/>
    </source>
</evidence>
<proteinExistence type="predicted"/>
<reference evidence="2" key="1">
    <citation type="submission" date="2024-02" db="EMBL/GenBank/DDBJ databases">
        <authorList>
            <consortium name="Clinical and Environmental Microbiology Branch: Whole genome sequencing antimicrobial resistance pathogens in the healthcare setting"/>
        </authorList>
    </citation>
    <scope>NUCLEOTIDE SEQUENCE</scope>
    <source>
        <strain evidence="2">2021GO-0154</strain>
    </source>
</reference>
<organism evidence="2">
    <name type="scientific">Providencia stuartii</name>
    <dbReference type="NCBI Taxonomy" id="588"/>
    <lineage>
        <taxon>Bacteria</taxon>
        <taxon>Pseudomonadati</taxon>
        <taxon>Pseudomonadota</taxon>
        <taxon>Gammaproteobacteria</taxon>
        <taxon>Enterobacterales</taxon>
        <taxon>Morganellaceae</taxon>
        <taxon>Providencia</taxon>
    </lineage>
</organism>
<protein>
    <submittedName>
        <fullName evidence="2">GIY-YIG nuclease family protein</fullName>
    </submittedName>
</protein>
<gene>
    <name evidence="2" type="ORF">RG298_002059</name>
</gene>
<dbReference type="EMBL" id="ABMABF030000006">
    <property type="protein sequence ID" value="EMJ5134328.1"/>
    <property type="molecule type" value="Genomic_DNA"/>
</dbReference>
<name>A0AAI9GEK9_PROST</name>
<dbReference type="InterPro" id="IPR018306">
    <property type="entry name" value="Phage_T5_Orf172_DNA-bd"/>
</dbReference>
<accession>A0AAI9GEK9</accession>
<evidence type="ECO:0000313" key="2">
    <source>
        <dbReference type="EMBL" id="EMJ5134328.1"/>
    </source>
</evidence>
<sequence>MNGKGYVYAIENNGKVKIGSTINPKSRLRNIQTQGGFISANIYLSNQLYAYQDLEILIHKNLGDFRDIGEWFNVDFDSACKEIEDGYKQLKSSDQEAKKKEIALSAGSAIAMIAEKLIAEGNSRNAAIVQMSQASWTSEAMDFVLSKPQGAIDIILGVLFMCPTVTIIDGDDAYIAFPYGFQITTVDEIKRTHDKLEIAQDCGCEVEDVPDWDEYSADITGVD</sequence>
<comment type="caution">
    <text evidence="2">The sequence shown here is derived from an EMBL/GenBank/DDBJ whole genome shotgun (WGS) entry which is preliminary data.</text>
</comment>
<dbReference type="AlphaFoldDB" id="A0AAI9GEK9"/>
<dbReference type="Pfam" id="PF10544">
    <property type="entry name" value="T5orf172"/>
    <property type="match status" value="1"/>
</dbReference>
<feature type="domain" description="Bacteriophage T5 Orf172 DNA-binding" evidence="1">
    <location>
        <begin position="5"/>
        <end position="79"/>
    </location>
</feature>